<evidence type="ECO:0000313" key="1">
    <source>
        <dbReference type="EMBL" id="CAK5040134.1"/>
    </source>
</evidence>
<comment type="caution">
    <text evidence="1">The sequence shown here is derived from an EMBL/GenBank/DDBJ whole genome shotgun (WGS) entry which is preliminary data.</text>
</comment>
<keyword evidence="2" id="KW-1185">Reference proteome</keyword>
<dbReference type="Proteomes" id="UP001497535">
    <property type="component" value="Unassembled WGS sequence"/>
</dbReference>
<accession>A0ACB0YBT3</accession>
<name>A0ACB0YBT3_MELEN</name>
<proteinExistence type="predicted"/>
<evidence type="ECO:0000313" key="2">
    <source>
        <dbReference type="Proteomes" id="UP001497535"/>
    </source>
</evidence>
<sequence length="231" mass="25975">MSKSANRLLNHLTNSSIESAPDGGSIFGHRPIRRQMSNAVYIYKHQLPKDNWLAKELENVTGNKLRPVGSIIRRSSNSSRRPCKTPSDLPSNPPSPPLDPSTLKQQPLLTTSSLAYPTRFRASVPAISIEKDENLHEGGREDVINFVDNKSTTAATADELMQMLMEDDGTDRPIIFTVFEAANIDGVRHLSSKSRCTRLEFMKIFLKFVWLLDGRVLNKRFSYQNMAPVSF</sequence>
<protein>
    <submittedName>
        <fullName evidence="1">Uncharacterized protein</fullName>
    </submittedName>
</protein>
<gene>
    <name evidence="1" type="ORF">MENTE1834_LOCUS10143</name>
</gene>
<organism evidence="1 2">
    <name type="scientific">Meloidogyne enterolobii</name>
    <name type="common">Root-knot nematode worm</name>
    <name type="synonym">Meloidogyne mayaguensis</name>
    <dbReference type="NCBI Taxonomy" id="390850"/>
    <lineage>
        <taxon>Eukaryota</taxon>
        <taxon>Metazoa</taxon>
        <taxon>Ecdysozoa</taxon>
        <taxon>Nematoda</taxon>
        <taxon>Chromadorea</taxon>
        <taxon>Rhabditida</taxon>
        <taxon>Tylenchina</taxon>
        <taxon>Tylenchomorpha</taxon>
        <taxon>Tylenchoidea</taxon>
        <taxon>Meloidogynidae</taxon>
        <taxon>Meloidogyninae</taxon>
        <taxon>Meloidogyne</taxon>
    </lineage>
</organism>
<reference evidence="1" key="1">
    <citation type="submission" date="2023-11" db="EMBL/GenBank/DDBJ databases">
        <authorList>
            <person name="Poullet M."/>
        </authorList>
    </citation>
    <scope>NUCLEOTIDE SEQUENCE</scope>
    <source>
        <strain evidence="1">E1834</strain>
    </source>
</reference>
<dbReference type="EMBL" id="CAVMJV010000009">
    <property type="protein sequence ID" value="CAK5040134.1"/>
    <property type="molecule type" value="Genomic_DNA"/>
</dbReference>